<evidence type="ECO:0000313" key="3">
    <source>
        <dbReference type="Proteomes" id="UP000697998"/>
    </source>
</evidence>
<sequence length="201" mass="22204">MNEFRLKSDRVRLAADIWLHRHGPWWLLLAVLVLLLLALALLVIPGRQAELTRQQVILGDLQARASQPPPVAAATSPSADNYQHFRASLADEDQVLPTLQAILDAAASHQLSATRAEYLRGRDANAQAGTLQMTVPVKGRYNDVRQWVEEILATHAFVAVNELGFKREDIGVNQIEAKVRLTIWYRPAGAAGGTTTVYLDP</sequence>
<dbReference type="AlphaFoldDB" id="A0A935PZG5"/>
<evidence type="ECO:0008006" key="4">
    <source>
        <dbReference type="Google" id="ProtNLM"/>
    </source>
</evidence>
<name>A0A935PZG5_9PROT</name>
<keyword evidence="1" id="KW-1133">Transmembrane helix</keyword>
<gene>
    <name evidence="2" type="ORF">IPJ27_11315</name>
</gene>
<reference evidence="2 3" key="1">
    <citation type="submission" date="2020-10" db="EMBL/GenBank/DDBJ databases">
        <title>Connecting structure to function with the recovery of over 1000 high-quality activated sludge metagenome-assembled genomes encoding full-length rRNA genes using long-read sequencing.</title>
        <authorList>
            <person name="Singleton C.M."/>
            <person name="Petriglieri F."/>
            <person name="Kristensen J.M."/>
            <person name="Kirkegaard R.H."/>
            <person name="Michaelsen T.Y."/>
            <person name="Andersen M.H."/>
            <person name="Karst S.M."/>
            <person name="Dueholm M.S."/>
            <person name="Nielsen P.H."/>
            <person name="Albertsen M."/>
        </authorList>
    </citation>
    <scope>NUCLEOTIDE SEQUENCE [LARGE SCALE GENOMIC DNA]</scope>
    <source>
        <strain evidence="2">EsbW_18-Q3-R4-48_BATAC.285</strain>
    </source>
</reference>
<feature type="transmembrane region" description="Helical" evidence="1">
    <location>
        <begin position="25"/>
        <end position="44"/>
    </location>
</feature>
<keyword evidence="1" id="KW-0812">Transmembrane</keyword>
<evidence type="ECO:0000313" key="2">
    <source>
        <dbReference type="EMBL" id="MBK7675289.1"/>
    </source>
</evidence>
<organism evidence="2 3">
    <name type="scientific">Candidatus Accumulibacter proximus</name>
    <dbReference type="NCBI Taxonomy" id="2954385"/>
    <lineage>
        <taxon>Bacteria</taxon>
        <taxon>Pseudomonadati</taxon>
        <taxon>Pseudomonadota</taxon>
        <taxon>Betaproteobacteria</taxon>
        <taxon>Candidatus Accumulibacter</taxon>
    </lineage>
</organism>
<keyword evidence="1" id="KW-0472">Membrane</keyword>
<dbReference type="EMBL" id="JADJMH010000009">
    <property type="protein sequence ID" value="MBK7675289.1"/>
    <property type="molecule type" value="Genomic_DNA"/>
</dbReference>
<accession>A0A935PZG5</accession>
<evidence type="ECO:0000256" key="1">
    <source>
        <dbReference type="SAM" id="Phobius"/>
    </source>
</evidence>
<comment type="caution">
    <text evidence="2">The sequence shown here is derived from an EMBL/GenBank/DDBJ whole genome shotgun (WGS) entry which is preliminary data.</text>
</comment>
<protein>
    <recommendedName>
        <fullName evidence="4">Type II secretion system protein M</fullName>
    </recommendedName>
</protein>
<proteinExistence type="predicted"/>
<dbReference type="Proteomes" id="UP000697998">
    <property type="component" value="Unassembled WGS sequence"/>
</dbReference>